<organism evidence="1 2">
    <name type="scientific">Oxobacter pfennigii</name>
    <dbReference type="NCBI Taxonomy" id="36849"/>
    <lineage>
        <taxon>Bacteria</taxon>
        <taxon>Bacillati</taxon>
        <taxon>Bacillota</taxon>
        <taxon>Clostridia</taxon>
        <taxon>Eubacteriales</taxon>
        <taxon>Clostridiaceae</taxon>
        <taxon>Oxobacter</taxon>
    </lineage>
</organism>
<keyword evidence="2" id="KW-1185">Reference proteome</keyword>
<proteinExistence type="predicted"/>
<accession>A0A0P8W5U0</accession>
<dbReference type="EMBL" id="LKET01000032">
    <property type="protein sequence ID" value="KPU44061.1"/>
    <property type="molecule type" value="Genomic_DNA"/>
</dbReference>
<sequence length="47" mass="5515">MDINTIRVLKNNVNTKEAETMKPAEKKQDKKDIIRNGCLKLTDYMVY</sequence>
<gene>
    <name evidence="1" type="ORF">OXPF_22270</name>
</gene>
<comment type="caution">
    <text evidence="1">The sequence shown here is derived from an EMBL/GenBank/DDBJ whole genome shotgun (WGS) entry which is preliminary data.</text>
</comment>
<dbReference type="AlphaFoldDB" id="A0A0P8W5U0"/>
<evidence type="ECO:0000313" key="1">
    <source>
        <dbReference type="EMBL" id="KPU44061.1"/>
    </source>
</evidence>
<protein>
    <submittedName>
        <fullName evidence="1">Uncharacterized protein</fullName>
    </submittedName>
</protein>
<name>A0A0P8W5U0_9CLOT</name>
<dbReference type="Proteomes" id="UP000050326">
    <property type="component" value="Unassembled WGS sequence"/>
</dbReference>
<evidence type="ECO:0000313" key="2">
    <source>
        <dbReference type="Proteomes" id="UP000050326"/>
    </source>
</evidence>
<dbReference type="RefSeq" id="WP_160317204.1">
    <property type="nucleotide sequence ID" value="NZ_LKET01000032.1"/>
</dbReference>
<reference evidence="1 2" key="1">
    <citation type="submission" date="2015-09" db="EMBL/GenBank/DDBJ databases">
        <title>Genome sequence of Oxobacter pfennigii DSM 3222.</title>
        <authorList>
            <person name="Poehlein A."/>
            <person name="Bengelsdorf F.R."/>
            <person name="Schiel-Bengelsdorf B."/>
            <person name="Duerre P."/>
            <person name="Daniel R."/>
        </authorList>
    </citation>
    <scope>NUCLEOTIDE SEQUENCE [LARGE SCALE GENOMIC DNA]</scope>
    <source>
        <strain evidence="1 2">DSM 3222</strain>
    </source>
</reference>